<evidence type="ECO:0000313" key="1">
    <source>
        <dbReference type="EMBL" id="ARD84638.1"/>
    </source>
</evidence>
<dbReference type="Pfam" id="PF13419">
    <property type="entry name" value="HAD_2"/>
    <property type="match status" value="1"/>
</dbReference>
<dbReference type="GeneID" id="31676234"/>
<reference evidence="1 2" key="1">
    <citation type="submission" date="2011-10" db="EMBL/GenBank/DDBJ databases">
        <title>Metabolic and evolutionary patterns in the extreme acidophile Ferroplasma acidiphilum.</title>
        <authorList>
            <person name="Golyshina O.V."/>
            <person name="Kozyavkin S.A."/>
            <person name="Tatusov R.L."/>
            <person name="Slesarev A.I."/>
            <person name="Golyshin P.N."/>
        </authorList>
    </citation>
    <scope>NUCLEOTIDE SEQUENCE [LARGE SCALE GENOMIC DNA]</scope>
    <source>
        <strain evidence="2">Y</strain>
    </source>
</reference>
<proteinExistence type="predicted"/>
<dbReference type="PANTHER" id="PTHR43434:SF1">
    <property type="entry name" value="PHOSPHOGLYCOLATE PHOSPHATASE"/>
    <property type="match status" value="1"/>
</dbReference>
<dbReference type="InterPro" id="IPR050155">
    <property type="entry name" value="HAD-like_hydrolase_sf"/>
</dbReference>
<gene>
    <name evidence="1" type="ORF">FAD_0732</name>
</gene>
<keyword evidence="1" id="KW-0378">Hydrolase</keyword>
<accession>A0A1V0N3C2</accession>
<dbReference type="InterPro" id="IPR041492">
    <property type="entry name" value="HAD_2"/>
</dbReference>
<organism evidence="1 2">
    <name type="scientific">Ferroplasma acidiphilum</name>
    <dbReference type="NCBI Taxonomy" id="74969"/>
    <lineage>
        <taxon>Archaea</taxon>
        <taxon>Methanobacteriati</taxon>
        <taxon>Thermoplasmatota</taxon>
        <taxon>Thermoplasmata</taxon>
        <taxon>Thermoplasmatales</taxon>
        <taxon>Ferroplasmaceae</taxon>
        <taxon>Ferroplasma</taxon>
    </lineage>
</organism>
<dbReference type="STRING" id="74969.FAD_0732"/>
<sequence>MVKLILFDIDGTLMEESPTHTAAFDYVCKEIYGVDTDIESFPRHGMTDTGIMYGLLKKQGIQEVEIKAKLDIAFQALIGYVSTNLQPADYKLLDNVKNMLDAVKVNGYISGILTGNLQPIAEIRLQHAGIEEYFLTGGYGSDSIIRSKLVDYAIQRYGKNINRSEIYLIGDTPLDIKAAREASTRAVGIATGVYPITDLNGADLTLKNFKDINKLIDFLKN</sequence>
<dbReference type="GO" id="GO:0008967">
    <property type="term" value="F:phosphoglycolate phosphatase activity"/>
    <property type="evidence" value="ECO:0007669"/>
    <property type="project" value="TreeGrafter"/>
</dbReference>
<dbReference type="InterPro" id="IPR023214">
    <property type="entry name" value="HAD_sf"/>
</dbReference>
<dbReference type="SUPFAM" id="SSF56784">
    <property type="entry name" value="HAD-like"/>
    <property type="match status" value="1"/>
</dbReference>
<name>A0A1V0N3C2_9ARCH</name>
<dbReference type="Gene3D" id="1.10.150.240">
    <property type="entry name" value="Putative phosphatase, domain 2"/>
    <property type="match status" value="1"/>
</dbReference>
<dbReference type="SFLD" id="SFLDS00003">
    <property type="entry name" value="Haloacid_Dehalogenase"/>
    <property type="match status" value="1"/>
</dbReference>
<dbReference type="EMBL" id="CP015363">
    <property type="protein sequence ID" value="ARD84638.1"/>
    <property type="molecule type" value="Genomic_DNA"/>
</dbReference>
<dbReference type="KEGG" id="fai:FAD_0732"/>
<dbReference type="SFLD" id="SFLDG01129">
    <property type="entry name" value="C1.5:_HAD__Beta-PGM__Phosphata"/>
    <property type="match status" value="1"/>
</dbReference>
<dbReference type="Proteomes" id="UP000192050">
    <property type="component" value="Chromosome"/>
</dbReference>
<dbReference type="Gene3D" id="3.40.50.1000">
    <property type="entry name" value="HAD superfamily/HAD-like"/>
    <property type="match status" value="1"/>
</dbReference>
<evidence type="ECO:0000313" key="2">
    <source>
        <dbReference type="Proteomes" id="UP000192050"/>
    </source>
</evidence>
<dbReference type="AlphaFoldDB" id="A0A1V0N3C2"/>
<dbReference type="PANTHER" id="PTHR43434">
    <property type="entry name" value="PHOSPHOGLYCOLATE PHOSPHATASE"/>
    <property type="match status" value="1"/>
</dbReference>
<dbReference type="InterPro" id="IPR023198">
    <property type="entry name" value="PGP-like_dom2"/>
</dbReference>
<dbReference type="RefSeq" id="WP_081141856.1">
    <property type="nucleotide sequence ID" value="NZ_CP015363.1"/>
</dbReference>
<dbReference type="GO" id="GO:0006281">
    <property type="term" value="P:DNA repair"/>
    <property type="evidence" value="ECO:0007669"/>
    <property type="project" value="TreeGrafter"/>
</dbReference>
<dbReference type="InterPro" id="IPR036412">
    <property type="entry name" value="HAD-like_sf"/>
</dbReference>
<dbReference type="GO" id="GO:0005829">
    <property type="term" value="C:cytosol"/>
    <property type="evidence" value="ECO:0007669"/>
    <property type="project" value="TreeGrafter"/>
</dbReference>
<protein>
    <submittedName>
        <fullName evidence="1">HAD family hydrolase</fullName>
    </submittedName>
</protein>
<keyword evidence="2" id="KW-1185">Reference proteome</keyword>
<dbReference type="OrthoDB" id="82046at2157"/>